<feature type="domain" description="PAC" evidence="9">
    <location>
        <begin position="414"/>
        <end position="466"/>
    </location>
</feature>
<feature type="domain" description="Histidine kinase" evidence="7">
    <location>
        <begin position="484"/>
        <end position="698"/>
    </location>
</feature>
<dbReference type="InterPro" id="IPR036097">
    <property type="entry name" value="HisK_dim/P_sf"/>
</dbReference>
<keyword evidence="3" id="KW-0597">Phosphoprotein</keyword>
<keyword evidence="6" id="KW-0472">Membrane</keyword>
<dbReference type="PANTHER" id="PTHR43304:SF1">
    <property type="entry name" value="PAC DOMAIN-CONTAINING PROTEIN"/>
    <property type="match status" value="1"/>
</dbReference>
<dbReference type="InterPro" id="IPR004358">
    <property type="entry name" value="Sig_transdc_His_kin-like_C"/>
</dbReference>
<evidence type="ECO:0000259" key="7">
    <source>
        <dbReference type="PROSITE" id="PS50109"/>
    </source>
</evidence>
<dbReference type="Proteomes" id="UP000199412">
    <property type="component" value="Unassembled WGS sequence"/>
</dbReference>
<dbReference type="STRING" id="69960.SAMN05421720_105209"/>
<dbReference type="Gene3D" id="1.10.287.130">
    <property type="match status" value="1"/>
</dbReference>
<evidence type="ECO:0000256" key="2">
    <source>
        <dbReference type="ARBA" id="ARBA00012438"/>
    </source>
</evidence>
<evidence type="ECO:0000256" key="5">
    <source>
        <dbReference type="ARBA" id="ARBA00022777"/>
    </source>
</evidence>
<dbReference type="PROSITE" id="PS50112">
    <property type="entry name" value="PAS"/>
    <property type="match status" value="1"/>
</dbReference>
<evidence type="ECO:0000256" key="1">
    <source>
        <dbReference type="ARBA" id="ARBA00000085"/>
    </source>
</evidence>
<dbReference type="EC" id="2.7.13.3" evidence="2"/>
<evidence type="ECO:0000256" key="6">
    <source>
        <dbReference type="SAM" id="Phobius"/>
    </source>
</evidence>
<comment type="catalytic activity">
    <reaction evidence="1">
        <text>ATP + protein L-histidine = ADP + protein N-phospho-L-histidine.</text>
        <dbReference type="EC" id="2.7.13.3"/>
    </reaction>
</comment>
<dbReference type="Gene3D" id="3.30.565.10">
    <property type="entry name" value="Histidine kinase-like ATPase, C-terminal domain"/>
    <property type="match status" value="1"/>
</dbReference>
<dbReference type="GO" id="GO:0000155">
    <property type="term" value="F:phosphorelay sensor kinase activity"/>
    <property type="evidence" value="ECO:0007669"/>
    <property type="project" value="InterPro"/>
</dbReference>
<proteinExistence type="predicted"/>
<evidence type="ECO:0000256" key="3">
    <source>
        <dbReference type="ARBA" id="ARBA00022553"/>
    </source>
</evidence>
<dbReference type="EMBL" id="FNAP01000005">
    <property type="protein sequence ID" value="SDE31563.1"/>
    <property type="molecule type" value="Genomic_DNA"/>
</dbReference>
<evidence type="ECO:0000259" key="8">
    <source>
        <dbReference type="PROSITE" id="PS50112"/>
    </source>
</evidence>
<feature type="transmembrane region" description="Helical" evidence="6">
    <location>
        <begin position="134"/>
        <end position="163"/>
    </location>
</feature>
<dbReference type="SMART" id="SM00086">
    <property type="entry name" value="PAC"/>
    <property type="match status" value="2"/>
</dbReference>
<dbReference type="InterPro" id="IPR003594">
    <property type="entry name" value="HATPase_dom"/>
</dbReference>
<dbReference type="PANTHER" id="PTHR43304">
    <property type="entry name" value="PHYTOCHROME-LIKE PROTEIN CPH1"/>
    <property type="match status" value="1"/>
</dbReference>
<feature type="transmembrane region" description="Helical" evidence="6">
    <location>
        <begin position="101"/>
        <end position="122"/>
    </location>
</feature>
<name>A0A1G7BWZ4_9PROT</name>
<dbReference type="InterPro" id="IPR013655">
    <property type="entry name" value="PAS_fold_3"/>
</dbReference>
<keyword evidence="6" id="KW-1133">Transmembrane helix</keyword>
<sequence>MGDAAEEPAGTGREGARLGVAPRVERFDWDPSWRNDAALFVILAVLGTVASYINVNIPHTEVYFDVRYAFGYLGFAVLRRWWLALALGLLLASVGPHKVPLLTAFLANLVYVLPILVTIRLVHGHLLERPRSLLAYGAGFMVLILACYQVFMMPVIGLVLAWLRDAPLWAGMVEFWSAQPCLVESVMVGVIATAGAMVLRGYREIAHREHELDVLQESIGEAVVATDTAGRVTRMNPQAAMLTGWRPADASGRALVEIMTLVNSHTGARVESPVAKVLAAGRTVGLANHTTLISRDGVHRQIADSAAPIRDTDGELLGVVMVFRDVSDEYAAREALEESNRQLDLAIESAGLGIWDWDAKSGQVQLRGWQARLFGFPVDVPHVPVEVFQERVHPEDWEATWALALQSRDAGIGFDCTFRVIRPDETMIWVRTLGKAIHDDHGHIVRVIGTAQDITNVKTAQDQLRDSVNALTRSNTELERFAYIASHDLQEPIRNMVAYSQLLGQRYGDRLDGDGRTFLAFIEDGAKRMQALVLDLLDYSRVSNRQRPFTKVDMADVMVAARSNLAEQIAAAGVHVSVGPMPMVRGDFVQLVSLMQNLIGNAVKFRTPGRRPEVSVSARETPEHHVIEVRDNGIGIAPEHAQRIFEIFRRLHTVHEYPGTGVGLALAKRIAECHGGELSFDSTPGEGSCFRVALPRQDDGDTH</sequence>
<dbReference type="InterPro" id="IPR013656">
    <property type="entry name" value="PAS_4"/>
</dbReference>
<feature type="transmembrane region" description="Helical" evidence="6">
    <location>
        <begin position="69"/>
        <end position="95"/>
    </location>
</feature>
<keyword evidence="4" id="KW-0808">Transferase</keyword>
<dbReference type="SUPFAM" id="SSF55874">
    <property type="entry name" value="ATPase domain of HSP90 chaperone/DNA topoisomerase II/histidine kinase"/>
    <property type="match status" value="1"/>
</dbReference>
<dbReference type="SMART" id="SM00091">
    <property type="entry name" value="PAS"/>
    <property type="match status" value="1"/>
</dbReference>
<organism evidence="10 11">
    <name type="scientific">Rhodospira trueperi</name>
    <dbReference type="NCBI Taxonomy" id="69960"/>
    <lineage>
        <taxon>Bacteria</taxon>
        <taxon>Pseudomonadati</taxon>
        <taxon>Pseudomonadota</taxon>
        <taxon>Alphaproteobacteria</taxon>
        <taxon>Rhodospirillales</taxon>
        <taxon>Rhodospirillaceae</taxon>
        <taxon>Rhodospira</taxon>
    </lineage>
</organism>
<dbReference type="AlphaFoldDB" id="A0A1G7BWZ4"/>
<dbReference type="CDD" id="cd00082">
    <property type="entry name" value="HisKA"/>
    <property type="match status" value="1"/>
</dbReference>
<dbReference type="Pfam" id="PF08448">
    <property type="entry name" value="PAS_4"/>
    <property type="match status" value="1"/>
</dbReference>
<dbReference type="CDD" id="cd00130">
    <property type="entry name" value="PAS"/>
    <property type="match status" value="2"/>
</dbReference>
<dbReference type="InterPro" id="IPR003661">
    <property type="entry name" value="HisK_dim/P_dom"/>
</dbReference>
<dbReference type="SMART" id="SM00387">
    <property type="entry name" value="HATPase_c"/>
    <property type="match status" value="1"/>
</dbReference>
<keyword evidence="6" id="KW-0812">Transmembrane</keyword>
<accession>A0A1G7BWZ4</accession>
<evidence type="ECO:0000313" key="10">
    <source>
        <dbReference type="EMBL" id="SDE31563.1"/>
    </source>
</evidence>
<keyword evidence="5" id="KW-0418">Kinase</keyword>
<reference evidence="10 11" key="1">
    <citation type="submission" date="2016-10" db="EMBL/GenBank/DDBJ databases">
        <authorList>
            <person name="de Groot N.N."/>
        </authorList>
    </citation>
    <scope>NUCLEOTIDE SEQUENCE [LARGE SCALE GENOMIC DNA]</scope>
    <source>
        <strain evidence="10 11">ATCC 700224</strain>
    </source>
</reference>
<protein>
    <recommendedName>
        <fullName evidence="2">histidine kinase</fullName>
        <ecNumber evidence="2">2.7.13.3</ecNumber>
    </recommendedName>
</protein>
<dbReference type="Gene3D" id="3.30.450.20">
    <property type="entry name" value="PAS domain"/>
    <property type="match status" value="2"/>
</dbReference>
<dbReference type="PROSITE" id="PS50113">
    <property type="entry name" value="PAC"/>
    <property type="match status" value="2"/>
</dbReference>
<feature type="transmembrane region" description="Helical" evidence="6">
    <location>
        <begin position="37"/>
        <end position="57"/>
    </location>
</feature>
<dbReference type="InterPro" id="IPR001610">
    <property type="entry name" value="PAC"/>
</dbReference>
<dbReference type="SMART" id="SM00388">
    <property type="entry name" value="HisKA"/>
    <property type="match status" value="1"/>
</dbReference>
<dbReference type="FunFam" id="3.30.565.10:FF:000006">
    <property type="entry name" value="Sensor histidine kinase WalK"/>
    <property type="match status" value="1"/>
</dbReference>
<dbReference type="InterPro" id="IPR052162">
    <property type="entry name" value="Sensor_kinase/Photoreceptor"/>
</dbReference>
<feature type="domain" description="PAC" evidence="9">
    <location>
        <begin position="286"/>
        <end position="338"/>
    </location>
</feature>
<dbReference type="PROSITE" id="PS50109">
    <property type="entry name" value="HIS_KIN"/>
    <property type="match status" value="1"/>
</dbReference>
<dbReference type="Pfam" id="PF00512">
    <property type="entry name" value="HisKA"/>
    <property type="match status" value="1"/>
</dbReference>
<dbReference type="NCBIfam" id="TIGR00229">
    <property type="entry name" value="sensory_box"/>
    <property type="match status" value="1"/>
</dbReference>
<dbReference type="PRINTS" id="PR00344">
    <property type="entry name" value="BCTRLSENSOR"/>
</dbReference>
<dbReference type="Pfam" id="PF08447">
    <property type="entry name" value="PAS_3"/>
    <property type="match status" value="1"/>
</dbReference>
<dbReference type="SUPFAM" id="SSF55785">
    <property type="entry name" value="PYP-like sensor domain (PAS domain)"/>
    <property type="match status" value="2"/>
</dbReference>
<keyword evidence="11" id="KW-1185">Reference proteome</keyword>
<dbReference type="InterPro" id="IPR036890">
    <property type="entry name" value="HATPase_C_sf"/>
</dbReference>
<dbReference type="Pfam" id="PF02518">
    <property type="entry name" value="HATPase_c"/>
    <property type="match status" value="1"/>
</dbReference>
<dbReference type="SUPFAM" id="SSF47384">
    <property type="entry name" value="Homodimeric domain of signal transducing histidine kinase"/>
    <property type="match status" value="1"/>
</dbReference>
<dbReference type="Gene3D" id="2.10.70.100">
    <property type="match status" value="1"/>
</dbReference>
<dbReference type="InterPro" id="IPR000700">
    <property type="entry name" value="PAS-assoc_C"/>
</dbReference>
<evidence type="ECO:0000256" key="4">
    <source>
        <dbReference type="ARBA" id="ARBA00022679"/>
    </source>
</evidence>
<dbReference type="InterPro" id="IPR005467">
    <property type="entry name" value="His_kinase_dom"/>
</dbReference>
<evidence type="ECO:0000313" key="11">
    <source>
        <dbReference type="Proteomes" id="UP000199412"/>
    </source>
</evidence>
<dbReference type="InterPro" id="IPR000014">
    <property type="entry name" value="PAS"/>
</dbReference>
<gene>
    <name evidence="10" type="ORF">SAMN05421720_105209</name>
</gene>
<dbReference type="InterPro" id="IPR035965">
    <property type="entry name" value="PAS-like_dom_sf"/>
</dbReference>
<dbReference type="OrthoDB" id="7313492at2"/>
<feature type="domain" description="PAS" evidence="8">
    <location>
        <begin position="208"/>
        <end position="281"/>
    </location>
</feature>
<evidence type="ECO:0000259" key="9">
    <source>
        <dbReference type="PROSITE" id="PS50113"/>
    </source>
</evidence>